<sequence length="57" mass="6830">MKKVKFEFSDGYQIPVTEVFEFEDEATEEEIEKEFREWFFNELDIAGIGGNFEEIEL</sequence>
<dbReference type="RefSeq" id="YP_009905581.1">
    <property type="nucleotide sequence ID" value="NC_049857.1"/>
</dbReference>
<keyword evidence="2" id="KW-1185">Reference proteome</keyword>
<dbReference type="EMBL" id="MN552145">
    <property type="protein sequence ID" value="QGJ84943.1"/>
    <property type="molecule type" value="Genomic_DNA"/>
</dbReference>
<dbReference type="Proteomes" id="UP000422881">
    <property type="component" value="Segment"/>
</dbReference>
<dbReference type="KEGG" id="vg:56137967"/>
<reference evidence="1 2" key="1">
    <citation type="submission" date="2019-10" db="EMBL/GenBank/DDBJ databases">
        <authorList>
            <person name="Brinks E."/>
        </authorList>
    </citation>
    <scope>NUCLEOTIDE SEQUENCE [LARGE SCALE GENOMIC DNA]</scope>
</reference>
<protein>
    <submittedName>
        <fullName evidence="1">Uncharacterized protein</fullName>
    </submittedName>
</protein>
<organism evidence="1 2">
    <name type="scientific">Lactococcus phage P1048</name>
    <dbReference type="NCBI Taxonomy" id="2662295"/>
    <lineage>
        <taxon>Viruses</taxon>
        <taxon>Duplodnaviria</taxon>
        <taxon>Heunggongvirae</taxon>
        <taxon>Uroviricota</taxon>
        <taxon>Caudoviricetes</taxon>
        <taxon>Audreyjarvisvirus</taxon>
        <taxon>Audreyjarvisvirus P1048</taxon>
    </lineage>
</organism>
<dbReference type="GeneID" id="56137967"/>
<evidence type="ECO:0000313" key="2">
    <source>
        <dbReference type="Proteomes" id="UP000422881"/>
    </source>
</evidence>
<accession>A0A649V2D4</accession>
<name>A0A649V2D4_9CAUD</name>
<proteinExistence type="predicted"/>
<evidence type="ECO:0000313" key="1">
    <source>
        <dbReference type="EMBL" id="QGJ84943.1"/>
    </source>
</evidence>